<keyword evidence="2" id="KW-0449">Lipoprotein</keyword>
<keyword evidence="2" id="KW-0564">Palmitate</keyword>
<reference evidence="5" key="1">
    <citation type="journal article" date="2019" name="Int. J. Syst. Evol. Microbiol.">
        <title>The Global Catalogue of Microorganisms (GCM) 10K type strain sequencing project: providing services to taxonomists for standard genome sequencing and annotation.</title>
        <authorList>
            <consortium name="The Broad Institute Genomics Platform"/>
            <consortium name="The Broad Institute Genome Sequencing Center for Infectious Disease"/>
            <person name="Wu L."/>
            <person name="Ma J."/>
        </authorList>
    </citation>
    <scope>NUCLEOTIDE SEQUENCE [LARGE SCALE GENOMIC DNA]</scope>
    <source>
        <strain evidence="5">DFY28</strain>
    </source>
</reference>
<evidence type="ECO:0000313" key="4">
    <source>
        <dbReference type="EMBL" id="MFD1782811.1"/>
    </source>
</evidence>
<comment type="similarity">
    <text evidence="1 2">Belongs to the outer membrane factor (OMF) (TC 1.B.17) family.</text>
</comment>
<feature type="coiled-coil region" evidence="3">
    <location>
        <begin position="222"/>
        <end position="249"/>
    </location>
</feature>
<dbReference type="NCBIfam" id="TIGR01845">
    <property type="entry name" value="outer_NodT"/>
    <property type="match status" value="1"/>
</dbReference>
<evidence type="ECO:0000313" key="5">
    <source>
        <dbReference type="Proteomes" id="UP001597237"/>
    </source>
</evidence>
<keyword evidence="2" id="KW-0472">Membrane</keyword>
<dbReference type="InterPro" id="IPR010131">
    <property type="entry name" value="MdtP/NodT-like"/>
</dbReference>
<keyword evidence="2" id="KW-0732">Signal</keyword>
<evidence type="ECO:0000256" key="2">
    <source>
        <dbReference type="RuleBase" id="RU362097"/>
    </source>
</evidence>
<dbReference type="RefSeq" id="WP_377282658.1">
    <property type="nucleotide sequence ID" value="NZ_JBHRSI010000007.1"/>
</dbReference>
<dbReference type="Gene3D" id="1.20.1600.10">
    <property type="entry name" value="Outer membrane efflux proteins (OEP)"/>
    <property type="match status" value="1"/>
</dbReference>
<feature type="signal peptide" evidence="2">
    <location>
        <begin position="1"/>
        <end position="22"/>
    </location>
</feature>
<name>A0ABW4MYQ5_9CAUL</name>
<proteinExistence type="inferred from homology"/>
<gene>
    <name evidence="4" type="ORF">ACFSC0_05355</name>
</gene>
<dbReference type="Proteomes" id="UP001597237">
    <property type="component" value="Unassembled WGS sequence"/>
</dbReference>
<dbReference type="SUPFAM" id="SSF56954">
    <property type="entry name" value="Outer membrane efflux proteins (OEP)"/>
    <property type="match status" value="1"/>
</dbReference>
<dbReference type="Pfam" id="PF02321">
    <property type="entry name" value="OEP"/>
    <property type="match status" value="2"/>
</dbReference>
<accession>A0ABW4MYQ5</accession>
<comment type="subcellular location">
    <subcellularLocation>
        <location evidence="2">Cell membrane</location>
        <topology evidence="2">Lipid-anchor</topology>
    </subcellularLocation>
</comment>
<dbReference type="PANTHER" id="PTHR30203:SF25">
    <property type="entry name" value="OUTER MEMBRANE PROTEIN-RELATED"/>
    <property type="match status" value="1"/>
</dbReference>
<feature type="chain" id="PRO_5044987887" evidence="2">
    <location>
        <begin position="23"/>
        <end position="477"/>
    </location>
</feature>
<keyword evidence="2" id="KW-1134">Transmembrane beta strand</keyword>
<protein>
    <submittedName>
        <fullName evidence="4">Efflux transporter outer membrane subunit</fullName>
    </submittedName>
</protein>
<dbReference type="PROSITE" id="PS51257">
    <property type="entry name" value="PROKAR_LIPOPROTEIN"/>
    <property type="match status" value="1"/>
</dbReference>
<organism evidence="4 5">
    <name type="scientific">Phenylobacterium terrae</name>
    <dbReference type="NCBI Taxonomy" id="2665495"/>
    <lineage>
        <taxon>Bacteria</taxon>
        <taxon>Pseudomonadati</taxon>
        <taxon>Pseudomonadota</taxon>
        <taxon>Alphaproteobacteria</taxon>
        <taxon>Caulobacterales</taxon>
        <taxon>Caulobacteraceae</taxon>
        <taxon>Phenylobacterium</taxon>
    </lineage>
</organism>
<dbReference type="Gene3D" id="2.20.200.10">
    <property type="entry name" value="Outer membrane efflux proteins (OEP)"/>
    <property type="match status" value="1"/>
</dbReference>
<dbReference type="PANTHER" id="PTHR30203">
    <property type="entry name" value="OUTER MEMBRANE CATION EFFLUX PROTEIN"/>
    <property type="match status" value="1"/>
</dbReference>
<keyword evidence="2" id="KW-0812">Transmembrane</keyword>
<evidence type="ECO:0000256" key="1">
    <source>
        <dbReference type="ARBA" id="ARBA00007613"/>
    </source>
</evidence>
<comment type="caution">
    <text evidence="4">The sequence shown here is derived from an EMBL/GenBank/DDBJ whole genome shotgun (WGS) entry which is preliminary data.</text>
</comment>
<dbReference type="EMBL" id="JBHUEY010000001">
    <property type="protein sequence ID" value="MFD1782811.1"/>
    <property type="molecule type" value="Genomic_DNA"/>
</dbReference>
<keyword evidence="5" id="KW-1185">Reference proteome</keyword>
<dbReference type="InterPro" id="IPR003423">
    <property type="entry name" value="OMP_efflux"/>
</dbReference>
<sequence>MRPSSPAATAAVLAALALTACATGHRQPEVALPAAFEAPAPVDGVVDLDRWWTAFGDPQLTTLIEGALVEGFDARIAAARLAEARAVRTSQLTAFLPQGNLTGSARRTETEQLEGETIDIPGFSNSGTSENYQANFNVSWEIDLFGRIFAANRATRADVAAARFAYEGARASLAAAVADAYFQARGLAIQLEDARETARVRSELLRIARIRAERGIAATSDADRVAGDLAQAESQVEALQADLQAARRSLLVLVGRGTDPLANLPVGASVGEAPPAPRTLPGELLARRPDVWEAEARFRGQLGRKDLAAKAFFPTFTLTPGLGIQRQVQPNFESTSSNWSIGAGVTVPVLDIPRLLAELRAQDARTEQAALTYERAVQTAYGEAENALVLLDADRRRVALLTEGERRARSAYDAARVRYQRGLGDLESLLSAEVAWRQTRVLLTNAQVQSVRRAVQAYQAVGGGWPASIASAPGGVE</sequence>
<keyword evidence="3" id="KW-0175">Coiled coil</keyword>
<evidence type="ECO:0000256" key="3">
    <source>
        <dbReference type="SAM" id="Coils"/>
    </source>
</evidence>